<dbReference type="EMBL" id="JALLPJ020000406">
    <property type="protein sequence ID" value="KAL3793165.1"/>
    <property type="molecule type" value="Genomic_DNA"/>
</dbReference>
<organism evidence="2 3">
    <name type="scientific">Cyclotella atomus</name>
    <dbReference type="NCBI Taxonomy" id="382360"/>
    <lineage>
        <taxon>Eukaryota</taxon>
        <taxon>Sar</taxon>
        <taxon>Stramenopiles</taxon>
        <taxon>Ochrophyta</taxon>
        <taxon>Bacillariophyta</taxon>
        <taxon>Coscinodiscophyceae</taxon>
        <taxon>Thalassiosirophycidae</taxon>
        <taxon>Stephanodiscales</taxon>
        <taxon>Stephanodiscaceae</taxon>
        <taxon>Cyclotella</taxon>
    </lineage>
</organism>
<comment type="caution">
    <text evidence="2">The sequence shown here is derived from an EMBL/GenBank/DDBJ whole genome shotgun (WGS) entry which is preliminary data.</text>
</comment>
<keyword evidence="3" id="KW-1185">Reference proteome</keyword>
<evidence type="ECO:0000256" key="1">
    <source>
        <dbReference type="SAM" id="MobiDB-lite"/>
    </source>
</evidence>
<feature type="region of interest" description="Disordered" evidence="1">
    <location>
        <begin position="68"/>
        <end position="94"/>
    </location>
</feature>
<gene>
    <name evidence="2" type="ORF">ACHAWO_009363</name>
</gene>
<dbReference type="Proteomes" id="UP001530400">
    <property type="component" value="Unassembled WGS sequence"/>
</dbReference>
<protein>
    <submittedName>
        <fullName evidence="2">Uncharacterized protein</fullName>
    </submittedName>
</protein>
<name>A0ABD3PYN2_9STRA</name>
<evidence type="ECO:0000313" key="2">
    <source>
        <dbReference type="EMBL" id="KAL3793165.1"/>
    </source>
</evidence>
<proteinExistence type="predicted"/>
<feature type="compositionally biased region" description="Basic and acidic residues" evidence="1">
    <location>
        <begin position="75"/>
        <end position="86"/>
    </location>
</feature>
<reference evidence="2 3" key="1">
    <citation type="submission" date="2024-10" db="EMBL/GenBank/DDBJ databases">
        <title>Updated reference genomes for cyclostephanoid diatoms.</title>
        <authorList>
            <person name="Roberts W.R."/>
            <person name="Alverson A.J."/>
        </authorList>
    </citation>
    <scope>NUCLEOTIDE SEQUENCE [LARGE SCALE GENOMIC DNA]</scope>
    <source>
        <strain evidence="2 3">AJA010-31</strain>
    </source>
</reference>
<accession>A0ABD3PYN2</accession>
<dbReference type="AlphaFoldDB" id="A0ABD3PYN2"/>
<evidence type="ECO:0000313" key="3">
    <source>
        <dbReference type="Proteomes" id="UP001530400"/>
    </source>
</evidence>
<sequence>MTIMQAPTFEAFNSSDVNLDGFDFNLEAEDDMLADSKTSNASMDFQFESMKEELTNSLNDLKFDDCLEEEEEDAEPVRRPPTDARRGARSRSLLSQSKNFAINPVNFDPPANNDRTDDCSVNTYATAPTTHQASQSSTSLSSMAQSSVFTLDNYNGALEHLAQTMKRTEESRRQVMLQRAIMTQSEEQRRLRAEEQAALHAQQAMAYRNNMRSNQFQGSFDTMNNGGGSSSEAAAFLTGSSGTLTSGLAHSRRQLQIYMAQMNGQTF</sequence>